<dbReference type="PANTHER" id="PTHR24198">
    <property type="entry name" value="ANKYRIN REPEAT AND PROTEIN KINASE DOMAIN-CONTAINING PROTEIN"/>
    <property type="match status" value="1"/>
</dbReference>
<dbReference type="EMBL" id="KN848104">
    <property type="protein sequence ID" value="KIX92485.1"/>
    <property type="molecule type" value="Genomic_DNA"/>
</dbReference>
<gene>
    <name evidence="5" type="ORF">Z520_11805</name>
</gene>
<protein>
    <recommendedName>
        <fullName evidence="4">C2H2-type domain-containing protein</fullName>
    </recommendedName>
</protein>
<evidence type="ECO:0000313" key="6">
    <source>
        <dbReference type="Proteomes" id="UP000053411"/>
    </source>
</evidence>
<evidence type="ECO:0000256" key="1">
    <source>
        <dbReference type="ARBA" id="ARBA00022737"/>
    </source>
</evidence>
<dbReference type="OrthoDB" id="366390at2759"/>
<dbReference type="SMART" id="SM00248">
    <property type="entry name" value="ANK"/>
    <property type="match status" value="5"/>
</dbReference>
<dbReference type="PROSITE" id="PS50088">
    <property type="entry name" value="ANK_REPEAT"/>
    <property type="match status" value="2"/>
</dbReference>
<feature type="domain" description="C2H2-type" evidence="4">
    <location>
        <begin position="3"/>
        <end position="23"/>
    </location>
</feature>
<dbReference type="PROSITE" id="PS50297">
    <property type="entry name" value="ANK_REP_REGION"/>
    <property type="match status" value="1"/>
</dbReference>
<evidence type="ECO:0000256" key="3">
    <source>
        <dbReference type="PROSITE-ProRule" id="PRU00023"/>
    </source>
</evidence>
<feature type="repeat" description="ANK" evidence="3">
    <location>
        <begin position="87"/>
        <end position="119"/>
    </location>
</feature>
<dbReference type="RefSeq" id="XP_016626608.1">
    <property type="nucleotide sequence ID" value="XM_016782293.1"/>
</dbReference>
<dbReference type="InterPro" id="IPR013087">
    <property type="entry name" value="Znf_C2H2_type"/>
</dbReference>
<evidence type="ECO:0000313" key="5">
    <source>
        <dbReference type="EMBL" id="KIX92485.1"/>
    </source>
</evidence>
<dbReference type="InterPro" id="IPR036770">
    <property type="entry name" value="Ankyrin_rpt-contain_sf"/>
</dbReference>
<feature type="repeat" description="ANK" evidence="3">
    <location>
        <begin position="122"/>
        <end position="154"/>
    </location>
</feature>
<dbReference type="Gene3D" id="1.25.40.20">
    <property type="entry name" value="Ankyrin repeat-containing domain"/>
    <property type="match status" value="2"/>
</dbReference>
<accession>A0A0D2GSP9</accession>
<organism evidence="5 6">
    <name type="scientific">Fonsecaea multimorphosa CBS 102226</name>
    <dbReference type="NCBI Taxonomy" id="1442371"/>
    <lineage>
        <taxon>Eukaryota</taxon>
        <taxon>Fungi</taxon>
        <taxon>Dikarya</taxon>
        <taxon>Ascomycota</taxon>
        <taxon>Pezizomycotina</taxon>
        <taxon>Eurotiomycetes</taxon>
        <taxon>Chaetothyriomycetidae</taxon>
        <taxon>Chaetothyriales</taxon>
        <taxon>Herpotrichiellaceae</taxon>
        <taxon>Fonsecaea</taxon>
    </lineage>
</organism>
<dbReference type="AlphaFoldDB" id="A0A0D2GSP9"/>
<dbReference type="Pfam" id="PF12796">
    <property type="entry name" value="Ank_2"/>
    <property type="match status" value="1"/>
</dbReference>
<dbReference type="GeneID" id="27717551"/>
<dbReference type="VEuPathDB" id="FungiDB:Z520_11805"/>
<dbReference type="InterPro" id="IPR002110">
    <property type="entry name" value="Ankyrin_rpt"/>
</dbReference>
<proteinExistence type="predicted"/>
<keyword evidence="1" id="KW-0677">Repeat</keyword>
<dbReference type="STRING" id="1442371.A0A0D2GSP9"/>
<evidence type="ECO:0000259" key="4">
    <source>
        <dbReference type="PROSITE" id="PS00028"/>
    </source>
</evidence>
<sequence length="514" mass="57975">MNCYFCDQALPTKDKLKTHISQHLERIAFTVLAKPYQKWHFYDDLASEGSSAPPMELSAEIAHLICNDSVTTVKQLLKDRILTKTLCGNTALWLASQHGKEVIVWLLIQHEFDVNEKDPLSNGKTALHFAAEAGHTSVVELLLNAGSDPVAKLDDGTMAMYLAAQYGHISTIRILWEHQKERLRDGIKNDLHQAWIFAAEHGHSACLGALKSIFEECYSRNLLSKWDLRYSLPEWICDGVEAALEKNMQSTIEEITSYAWNPPRLLDYLRSETSSRTVRWVWLSLGKSALSHFILSNPWLERDWLPTDPSFPDGLTDEAFRDISNTLLITAQDPPGLPSRYRKKLVIPDVDHLQTLLKQHPEFIQLIYLDLAREGDWYAMVALLVKNLTPHPKTLTTLVENKEQGVADLIKYFSSHFSEIDRLTALLSAVRKRDFNIIKLFIKAGSLPTLPSAEADKLLLACAKTGFRRLLKELLNQGTPLFSAAGIAAAKSAANGYPEWAELLDHFQPLRVAT</sequence>
<dbReference type="Proteomes" id="UP000053411">
    <property type="component" value="Unassembled WGS sequence"/>
</dbReference>
<dbReference type="PROSITE" id="PS00028">
    <property type="entry name" value="ZINC_FINGER_C2H2_1"/>
    <property type="match status" value="1"/>
</dbReference>
<keyword evidence="6" id="KW-1185">Reference proteome</keyword>
<dbReference type="PANTHER" id="PTHR24198:SF165">
    <property type="entry name" value="ANKYRIN REPEAT-CONTAINING PROTEIN-RELATED"/>
    <property type="match status" value="1"/>
</dbReference>
<dbReference type="SUPFAM" id="SSF48403">
    <property type="entry name" value="Ankyrin repeat"/>
    <property type="match status" value="1"/>
</dbReference>
<name>A0A0D2GSP9_9EURO</name>
<reference evidence="5 6" key="1">
    <citation type="submission" date="2015-01" db="EMBL/GenBank/DDBJ databases">
        <title>The Genome Sequence of Fonsecaea multimorphosa CBS 102226.</title>
        <authorList>
            <consortium name="The Broad Institute Genomics Platform"/>
            <person name="Cuomo C."/>
            <person name="de Hoog S."/>
            <person name="Gorbushina A."/>
            <person name="Stielow B."/>
            <person name="Teixiera M."/>
            <person name="Abouelleil A."/>
            <person name="Chapman S.B."/>
            <person name="Priest M."/>
            <person name="Young S.K."/>
            <person name="Wortman J."/>
            <person name="Nusbaum C."/>
            <person name="Birren B."/>
        </authorList>
    </citation>
    <scope>NUCLEOTIDE SEQUENCE [LARGE SCALE GENOMIC DNA]</scope>
    <source>
        <strain evidence="5 6">CBS 102226</strain>
    </source>
</reference>
<keyword evidence="2 3" id="KW-0040">ANK repeat</keyword>
<evidence type="ECO:0000256" key="2">
    <source>
        <dbReference type="ARBA" id="ARBA00023043"/>
    </source>
</evidence>